<dbReference type="EMBL" id="CP030840">
    <property type="protein sequence ID" value="AXC13684.1"/>
    <property type="molecule type" value="Genomic_DNA"/>
</dbReference>
<evidence type="ECO:0000313" key="2">
    <source>
        <dbReference type="Proteomes" id="UP000253606"/>
    </source>
</evidence>
<evidence type="ECO:0000313" key="1">
    <source>
        <dbReference type="EMBL" id="AXC13684.1"/>
    </source>
</evidence>
<organism evidence="1 2">
    <name type="scientific">Acidisarcina polymorpha</name>
    <dbReference type="NCBI Taxonomy" id="2211140"/>
    <lineage>
        <taxon>Bacteria</taxon>
        <taxon>Pseudomonadati</taxon>
        <taxon>Acidobacteriota</taxon>
        <taxon>Terriglobia</taxon>
        <taxon>Terriglobales</taxon>
        <taxon>Acidobacteriaceae</taxon>
        <taxon>Acidisarcina</taxon>
    </lineage>
</organism>
<keyword evidence="2" id="KW-1185">Reference proteome</keyword>
<sequence length="50" mass="5338">MAVLLLAFVGTLINLAFGWIAPLVRTIPVKSVRDAKGMPVPVTAKASKQF</sequence>
<gene>
    <name evidence="1" type="ORF">ACPOL_4411</name>
</gene>
<protein>
    <submittedName>
        <fullName evidence="1">Uncharacterized protein</fullName>
    </submittedName>
</protein>
<reference evidence="1 2" key="1">
    <citation type="journal article" date="2018" name="Front. Microbiol.">
        <title>Hydrolytic Capabilities as a Key to Environmental Success: Chitinolytic and Cellulolytic Acidobacteria From Acidic Sub-arctic Soils and Boreal Peatlands.</title>
        <authorList>
            <person name="Belova S.E."/>
            <person name="Ravin N.V."/>
            <person name="Pankratov T.A."/>
            <person name="Rakitin A.L."/>
            <person name="Ivanova A.A."/>
            <person name="Beletsky A.V."/>
            <person name="Mardanov A.V."/>
            <person name="Sinninghe Damste J.S."/>
            <person name="Dedysh S.N."/>
        </authorList>
    </citation>
    <scope>NUCLEOTIDE SEQUENCE [LARGE SCALE GENOMIC DNA]</scope>
    <source>
        <strain evidence="1 2">SBC82</strain>
    </source>
</reference>
<name>A0A2Z5G4C5_9BACT</name>
<dbReference type="Proteomes" id="UP000253606">
    <property type="component" value="Chromosome"/>
</dbReference>
<dbReference type="KEGG" id="abas:ACPOL_4411"/>
<accession>A0A2Z5G4C5</accession>
<dbReference type="AlphaFoldDB" id="A0A2Z5G4C5"/>
<proteinExistence type="predicted"/>